<dbReference type="EMBL" id="LRFC01000011">
    <property type="protein sequence ID" value="KZE67331.1"/>
    <property type="molecule type" value="Genomic_DNA"/>
</dbReference>
<comment type="caution">
    <text evidence="2">The sequence shown here is derived from an EMBL/GenBank/DDBJ whole genome shotgun (WGS) entry which is preliminary data.</text>
</comment>
<reference evidence="3" key="1">
    <citation type="submission" date="2016-01" db="EMBL/GenBank/DDBJ databases">
        <title>Draft genome of Chromobacterium sp. F49.</title>
        <authorList>
            <person name="Hong K.W."/>
        </authorList>
    </citation>
    <scope>NUCLEOTIDE SEQUENCE [LARGE SCALE GENOMIC DNA]</scope>
    <source>
        <strain evidence="3">P7IIIA</strain>
    </source>
</reference>
<evidence type="ECO:0000256" key="1">
    <source>
        <dbReference type="SAM" id="MobiDB-lite"/>
    </source>
</evidence>
<name>A0A163RPN0_9BACL</name>
<feature type="compositionally biased region" description="Low complexity" evidence="1">
    <location>
        <begin position="73"/>
        <end position="101"/>
    </location>
</feature>
<dbReference type="RefSeq" id="WP_066239636.1">
    <property type="nucleotide sequence ID" value="NZ_LRFC01000011.1"/>
</dbReference>
<evidence type="ECO:0000313" key="3">
    <source>
        <dbReference type="Proteomes" id="UP000076567"/>
    </source>
</evidence>
<dbReference type="OrthoDB" id="2851243at2"/>
<accession>A0A163RPN0</accession>
<feature type="compositionally biased region" description="Polar residues" evidence="1">
    <location>
        <begin position="102"/>
        <end position="113"/>
    </location>
</feature>
<sequence length="395" mass="41614">MKTRLKPFLAGFAVFTLLVIQFTPVVAFASINPWEGNPWEGKEFEGNPWEGNTWEGNTFEKDSFEKDSFNKEPNNTDPNDPANPNNPNNPGAVDPNNPNNPSTVDPNNPNNSEGPGDSNNTDPSNPSNPDPNSPDSNSGDQPAGKESGNSKDPWDGIKWAGQIFTDQFAFASKMLEDQNTMEWKLSRGELAEDMSIKNLKYLGLDTALLFAKNLSKGTFLETPFDMAYDGRDIAKNVSPAAQAMKDSWAAITKTQIVKNLTGGTGMFTPPATQAAAPVLGIVSKLNVGVAAAGTIMGGIDTFKSFQKGDTVDGFGNLGSTLMNAGVVAAAIPGVQAAAPFIIAGGAVLYGGAMVVKHSKTIAKAAQKTYEFAKSGVKAIGDGVKSIAKGLGSLFG</sequence>
<gene>
    <name evidence="2" type="ORF">AWM68_19625</name>
</gene>
<proteinExistence type="predicted"/>
<keyword evidence="3" id="KW-1185">Reference proteome</keyword>
<feature type="region of interest" description="Disordered" evidence="1">
    <location>
        <begin position="39"/>
        <end position="157"/>
    </location>
</feature>
<dbReference type="Proteomes" id="UP000076567">
    <property type="component" value="Unassembled WGS sequence"/>
</dbReference>
<evidence type="ECO:0000313" key="2">
    <source>
        <dbReference type="EMBL" id="KZE67331.1"/>
    </source>
</evidence>
<feature type="compositionally biased region" description="Low complexity" evidence="1">
    <location>
        <begin position="115"/>
        <end position="125"/>
    </location>
</feature>
<dbReference type="AlphaFoldDB" id="A0A163RPN0"/>
<organism evidence="2 3">
    <name type="scientific">Fictibacillus phosphorivorans</name>
    <dbReference type="NCBI Taxonomy" id="1221500"/>
    <lineage>
        <taxon>Bacteria</taxon>
        <taxon>Bacillati</taxon>
        <taxon>Bacillota</taxon>
        <taxon>Bacilli</taxon>
        <taxon>Bacillales</taxon>
        <taxon>Fictibacillaceae</taxon>
        <taxon>Fictibacillus</taxon>
    </lineage>
</organism>
<feature type="compositionally biased region" description="Basic and acidic residues" evidence="1">
    <location>
        <begin position="58"/>
        <end position="70"/>
    </location>
</feature>
<protein>
    <submittedName>
        <fullName evidence="2">Uncharacterized protein</fullName>
    </submittedName>
</protein>